<organism evidence="10 11">
    <name type="scientific">Paenibacillus illinoisensis</name>
    <dbReference type="NCBI Taxonomy" id="59845"/>
    <lineage>
        <taxon>Bacteria</taxon>
        <taxon>Bacillati</taxon>
        <taxon>Bacillota</taxon>
        <taxon>Bacilli</taxon>
        <taxon>Bacillales</taxon>
        <taxon>Paenibacillaceae</taxon>
        <taxon>Paenibacillus</taxon>
    </lineage>
</organism>
<evidence type="ECO:0000256" key="1">
    <source>
        <dbReference type="ARBA" id="ARBA00004903"/>
    </source>
</evidence>
<evidence type="ECO:0000256" key="8">
    <source>
        <dbReference type="RuleBase" id="RU004474"/>
    </source>
</evidence>
<evidence type="ECO:0000313" key="10">
    <source>
        <dbReference type="EMBL" id="PYY28180.1"/>
    </source>
</evidence>
<comment type="function">
    <text evidence="7">Key enzyme in folate metabolism. Catalyzes an essential reaction for de novo glycine and purine synthesis, and for DNA precursor synthesis.</text>
</comment>
<proteinExistence type="inferred from homology"/>
<evidence type="ECO:0000256" key="2">
    <source>
        <dbReference type="ARBA" id="ARBA00009539"/>
    </source>
</evidence>
<dbReference type="PROSITE" id="PS00075">
    <property type="entry name" value="DHFR_1"/>
    <property type="match status" value="1"/>
</dbReference>
<evidence type="ECO:0000256" key="7">
    <source>
        <dbReference type="PIRNR" id="PIRNR000194"/>
    </source>
</evidence>
<dbReference type="RefSeq" id="WP_110759694.1">
    <property type="nucleotide sequence ID" value="NZ_PRLG01000020.1"/>
</dbReference>
<dbReference type="PANTHER" id="PTHR48069">
    <property type="entry name" value="DIHYDROFOLATE REDUCTASE"/>
    <property type="match status" value="1"/>
</dbReference>
<dbReference type="OrthoDB" id="9804315at2"/>
<dbReference type="Pfam" id="PF00186">
    <property type="entry name" value="DHFR_1"/>
    <property type="match status" value="1"/>
</dbReference>
<dbReference type="GO" id="GO:0046452">
    <property type="term" value="P:dihydrofolate metabolic process"/>
    <property type="evidence" value="ECO:0007669"/>
    <property type="project" value="TreeGrafter"/>
</dbReference>
<dbReference type="GO" id="GO:0046655">
    <property type="term" value="P:folic acid metabolic process"/>
    <property type="evidence" value="ECO:0007669"/>
    <property type="project" value="TreeGrafter"/>
</dbReference>
<evidence type="ECO:0000256" key="5">
    <source>
        <dbReference type="ARBA" id="ARBA00022857"/>
    </source>
</evidence>
<evidence type="ECO:0000256" key="3">
    <source>
        <dbReference type="ARBA" id="ARBA00012856"/>
    </source>
</evidence>
<dbReference type="CDD" id="cd00209">
    <property type="entry name" value="DHFR"/>
    <property type="match status" value="1"/>
</dbReference>
<dbReference type="PRINTS" id="PR00070">
    <property type="entry name" value="DHFR"/>
</dbReference>
<dbReference type="EC" id="1.5.1.3" evidence="3 7"/>
<keyword evidence="5 7" id="KW-0521">NADP</keyword>
<dbReference type="UniPathway" id="UPA00077">
    <property type="reaction ID" value="UER00158"/>
</dbReference>
<name>A0A2W0C6V6_9BACL</name>
<comment type="catalytic activity">
    <reaction evidence="7">
        <text>(6S)-5,6,7,8-tetrahydrofolate + NADP(+) = 7,8-dihydrofolate + NADPH + H(+)</text>
        <dbReference type="Rhea" id="RHEA:15009"/>
        <dbReference type="ChEBI" id="CHEBI:15378"/>
        <dbReference type="ChEBI" id="CHEBI:57451"/>
        <dbReference type="ChEBI" id="CHEBI:57453"/>
        <dbReference type="ChEBI" id="CHEBI:57783"/>
        <dbReference type="ChEBI" id="CHEBI:58349"/>
        <dbReference type="EC" id="1.5.1.3"/>
    </reaction>
</comment>
<dbReference type="InterPro" id="IPR024072">
    <property type="entry name" value="DHFR-like_dom_sf"/>
</dbReference>
<protein>
    <recommendedName>
        <fullName evidence="3 7">Dihydrofolate reductase</fullName>
        <ecNumber evidence="3 7">1.5.1.3</ecNumber>
    </recommendedName>
</protein>
<dbReference type="Gene3D" id="3.40.430.10">
    <property type="entry name" value="Dihydrofolate Reductase, subunit A"/>
    <property type="match status" value="1"/>
</dbReference>
<comment type="pathway">
    <text evidence="1 7">Cofactor biosynthesis; tetrahydrofolate biosynthesis; 5,6,7,8-tetrahydrofolate from 7,8-dihydrofolate: step 1/1.</text>
</comment>
<keyword evidence="4 7" id="KW-0554">One-carbon metabolism</keyword>
<dbReference type="EMBL" id="PRLG01000020">
    <property type="protein sequence ID" value="PYY28180.1"/>
    <property type="molecule type" value="Genomic_DNA"/>
</dbReference>
<dbReference type="InterPro" id="IPR017925">
    <property type="entry name" value="DHFR_CS"/>
</dbReference>
<dbReference type="PIRSF" id="PIRSF000194">
    <property type="entry name" value="DHFR"/>
    <property type="match status" value="1"/>
</dbReference>
<evidence type="ECO:0000256" key="4">
    <source>
        <dbReference type="ARBA" id="ARBA00022563"/>
    </source>
</evidence>
<evidence type="ECO:0000259" key="9">
    <source>
        <dbReference type="PROSITE" id="PS51330"/>
    </source>
</evidence>
<dbReference type="PROSITE" id="PS51330">
    <property type="entry name" value="DHFR_2"/>
    <property type="match status" value="1"/>
</dbReference>
<comment type="caution">
    <text evidence="10">The sequence shown here is derived from an EMBL/GenBank/DDBJ whole genome shotgun (WGS) entry which is preliminary data.</text>
</comment>
<sequence length="171" mass="19307">MSKLSIIVATDQNGLIGNQGKLPWHIPWDLKYFKEKTLGANVIMGRTTYESIGKALPNRTNIILTSNKSFMADNCVVINNIDEVLRFAADSDKDTFIIGGSSIYEQTLALVDEMYMNIIQTVFAGDTYFPSYCAENWSTVKEQIVETTANNTSYKIKVKHLSKQTNKNMYK</sequence>
<dbReference type="Proteomes" id="UP000247459">
    <property type="component" value="Unassembled WGS sequence"/>
</dbReference>
<comment type="similarity">
    <text evidence="2 7 8">Belongs to the dihydrofolate reductase family.</text>
</comment>
<keyword evidence="6 7" id="KW-0560">Oxidoreductase</keyword>
<dbReference type="GO" id="GO:0050661">
    <property type="term" value="F:NADP binding"/>
    <property type="evidence" value="ECO:0007669"/>
    <property type="project" value="InterPro"/>
</dbReference>
<dbReference type="AlphaFoldDB" id="A0A2W0C6V6"/>
<accession>A0A2W0C6V6</accession>
<dbReference type="GO" id="GO:0046654">
    <property type="term" value="P:tetrahydrofolate biosynthetic process"/>
    <property type="evidence" value="ECO:0007669"/>
    <property type="project" value="UniProtKB-UniPathway"/>
</dbReference>
<dbReference type="GO" id="GO:0004146">
    <property type="term" value="F:dihydrofolate reductase activity"/>
    <property type="evidence" value="ECO:0007669"/>
    <property type="project" value="UniProtKB-EC"/>
</dbReference>
<dbReference type="SUPFAM" id="SSF53597">
    <property type="entry name" value="Dihydrofolate reductase-like"/>
    <property type="match status" value="1"/>
</dbReference>
<feature type="domain" description="DHFR" evidence="9">
    <location>
        <begin position="3"/>
        <end position="163"/>
    </location>
</feature>
<evidence type="ECO:0000313" key="11">
    <source>
        <dbReference type="Proteomes" id="UP000247459"/>
    </source>
</evidence>
<dbReference type="GO" id="GO:0006730">
    <property type="term" value="P:one-carbon metabolic process"/>
    <property type="evidence" value="ECO:0007669"/>
    <property type="project" value="UniProtKB-KW"/>
</dbReference>
<dbReference type="PANTHER" id="PTHR48069:SF3">
    <property type="entry name" value="DIHYDROFOLATE REDUCTASE"/>
    <property type="match status" value="1"/>
</dbReference>
<evidence type="ECO:0000256" key="6">
    <source>
        <dbReference type="ARBA" id="ARBA00023002"/>
    </source>
</evidence>
<dbReference type="InterPro" id="IPR012259">
    <property type="entry name" value="DHFR"/>
</dbReference>
<reference evidence="10 11" key="1">
    <citation type="submission" date="2018-01" db="EMBL/GenBank/DDBJ databases">
        <title>Genome sequence of the PGP bacterium Paenibacillus illinoisensis E3.</title>
        <authorList>
            <person name="Rolli E."/>
            <person name="Marasco R."/>
            <person name="Bessem C."/>
            <person name="Michoud G."/>
            <person name="Gaiarsa S."/>
            <person name="Borin S."/>
            <person name="Daffonchio D."/>
        </authorList>
    </citation>
    <scope>NUCLEOTIDE SEQUENCE [LARGE SCALE GENOMIC DNA]</scope>
    <source>
        <strain evidence="10 11">E3</strain>
    </source>
</reference>
<dbReference type="GO" id="GO:0005829">
    <property type="term" value="C:cytosol"/>
    <property type="evidence" value="ECO:0007669"/>
    <property type="project" value="TreeGrafter"/>
</dbReference>
<dbReference type="InterPro" id="IPR001796">
    <property type="entry name" value="DHFR_dom"/>
</dbReference>
<gene>
    <name evidence="10" type="ORF">PIL02S_03326</name>
</gene>